<comment type="caution">
    <text evidence="2">The sequence shown here is derived from an EMBL/GenBank/DDBJ whole genome shotgun (WGS) entry which is preliminary data.</text>
</comment>
<evidence type="ECO:0000313" key="2">
    <source>
        <dbReference type="EMBL" id="KAK8779684.1"/>
    </source>
</evidence>
<accession>A0AAQ4EXN7</accession>
<evidence type="ECO:0000313" key="3">
    <source>
        <dbReference type="Proteomes" id="UP001321473"/>
    </source>
</evidence>
<proteinExistence type="predicted"/>
<dbReference type="EMBL" id="JARKHS020009550">
    <property type="protein sequence ID" value="KAK8779684.1"/>
    <property type="molecule type" value="Genomic_DNA"/>
</dbReference>
<reference evidence="2 3" key="1">
    <citation type="journal article" date="2023" name="Arcadia Sci">
        <title>De novo assembly of a long-read Amblyomma americanum tick genome.</title>
        <authorList>
            <person name="Chou S."/>
            <person name="Poskanzer K.E."/>
            <person name="Rollins M."/>
            <person name="Thuy-Boun P.S."/>
        </authorList>
    </citation>
    <scope>NUCLEOTIDE SEQUENCE [LARGE SCALE GENOMIC DNA]</scope>
    <source>
        <strain evidence="2">F_SG_1</strain>
        <tissue evidence="2">Salivary glands</tissue>
    </source>
</reference>
<feature type="compositionally biased region" description="Basic residues" evidence="1">
    <location>
        <begin position="62"/>
        <end position="75"/>
    </location>
</feature>
<sequence length="75" mass="8200">MHAGSSPAPEAEVAATGLNMVTVDGRTATEEELREGNWFERKKKRDVPVLASVCGGEEPTRMKGHQPLRGRRLAE</sequence>
<feature type="non-terminal residue" evidence="2">
    <location>
        <position position="75"/>
    </location>
</feature>
<protein>
    <submittedName>
        <fullName evidence="2">Uncharacterized protein</fullName>
    </submittedName>
</protein>
<dbReference type="AlphaFoldDB" id="A0AAQ4EXN7"/>
<feature type="region of interest" description="Disordered" evidence="1">
    <location>
        <begin position="55"/>
        <end position="75"/>
    </location>
</feature>
<gene>
    <name evidence="2" type="ORF">V5799_018975</name>
</gene>
<keyword evidence="3" id="KW-1185">Reference proteome</keyword>
<name>A0AAQ4EXN7_AMBAM</name>
<dbReference type="Proteomes" id="UP001321473">
    <property type="component" value="Unassembled WGS sequence"/>
</dbReference>
<evidence type="ECO:0000256" key="1">
    <source>
        <dbReference type="SAM" id="MobiDB-lite"/>
    </source>
</evidence>
<organism evidence="2 3">
    <name type="scientific">Amblyomma americanum</name>
    <name type="common">Lone star tick</name>
    <dbReference type="NCBI Taxonomy" id="6943"/>
    <lineage>
        <taxon>Eukaryota</taxon>
        <taxon>Metazoa</taxon>
        <taxon>Ecdysozoa</taxon>
        <taxon>Arthropoda</taxon>
        <taxon>Chelicerata</taxon>
        <taxon>Arachnida</taxon>
        <taxon>Acari</taxon>
        <taxon>Parasitiformes</taxon>
        <taxon>Ixodida</taxon>
        <taxon>Ixodoidea</taxon>
        <taxon>Ixodidae</taxon>
        <taxon>Amblyomminae</taxon>
        <taxon>Amblyomma</taxon>
    </lineage>
</organism>